<dbReference type="EMBL" id="KV424174">
    <property type="protein sequence ID" value="KZT50453.1"/>
    <property type="molecule type" value="Genomic_DNA"/>
</dbReference>
<evidence type="ECO:0000256" key="1">
    <source>
        <dbReference type="SAM" id="Phobius"/>
    </source>
</evidence>
<keyword evidence="1" id="KW-0472">Membrane</keyword>
<dbReference type="InParanoid" id="A0A165C9N7"/>
<keyword evidence="1" id="KW-0812">Transmembrane</keyword>
<feature type="transmembrane region" description="Helical" evidence="1">
    <location>
        <begin position="35"/>
        <end position="58"/>
    </location>
</feature>
<sequence>MLSIRTCPAQAPCGAEFKPCSARSELLRLPSCHQGALLCSSATLLLISCAMAIVLGNLKLIQTGSLQRLIIGW</sequence>
<keyword evidence="1" id="KW-1133">Transmembrane helix</keyword>
<dbReference type="Proteomes" id="UP000076842">
    <property type="component" value="Unassembled WGS sequence"/>
</dbReference>
<name>A0A165C9N7_9BASI</name>
<protein>
    <submittedName>
        <fullName evidence="2">Uncharacterized protein</fullName>
    </submittedName>
</protein>
<reference evidence="2 3" key="1">
    <citation type="journal article" date="2016" name="Mol. Biol. Evol.">
        <title>Comparative Genomics of Early-Diverging Mushroom-Forming Fungi Provides Insights into the Origins of Lignocellulose Decay Capabilities.</title>
        <authorList>
            <person name="Nagy L.G."/>
            <person name="Riley R."/>
            <person name="Tritt A."/>
            <person name="Adam C."/>
            <person name="Daum C."/>
            <person name="Floudas D."/>
            <person name="Sun H."/>
            <person name="Yadav J.S."/>
            <person name="Pangilinan J."/>
            <person name="Larsson K.H."/>
            <person name="Matsuura K."/>
            <person name="Barry K."/>
            <person name="Labutti K."/>
            <person name="Kuo R."/>
            <person name="Ohm R.A."/>
            <person name="Bhattacharya S.S."/>
            <person name="Shirouzu T."/>
            <person name="Yoshinaga Y."/>
            <person name="Martin F.M."/>
            <person name="Grigoriev I.V."/>
            <person name="Hibbett D.S."/>
        </authorList>
    </citation>
    <scope>NUCLEOTIDE SEQUENCE [LARGE SCALE GENOMIC DNA]</scope>
    <source>
        <strain evidence="2 3">HHB12733</strain>
    </source>
</reference>
<accession>A0A165C9N7</accession>
<keyword evidence="3" id="KW-1185">Reference proteome</keyword>
<organism evidence="2 3">
    <name type="scientific">Calocera cornea HHB12733</name>
    <dbReference type="NCBI Taxonomy" id="1353952"/>
    <lineage>
        <taxon>Eukaryota</taxon>
        <taxon>Fungi</taxon>
        <taxon>Dikarya</taxon>
        <taxon>Basidiomycota</taxon>
        <taxon>Agaricomycotina</taxon>
        <taxon>Dacrymycetes</taxon>
        <taxon>Dacrymycetales</taxon>
        <taxon>Dacrymycetaceae</taxon>
        <taxon>Calocera</taxon>
    </lineage>
</organism>
<evidence type="ECO:0000313" key="3">
    <source>
        <dbReference type="Proteomes" id="UP000076842"/>
    </source>
</evidence>
<evidence type="ECO:0000313" key="2">
    <source>
        <dbReference type="EMBL" id="KZT50453.1"/>
    </source>
</evidence>
<gene>
    <name evidence="2" type="ORF">CALCODRAFT_188497</name>
</gene>
<proteinExistence type="predicted"/>
<dbReference type="AlphaFoldDB" id="A0A165C9N7"/>